<proteinExistence type="predicted"/>
<organism evidence="2 3">
    <name type="scientific">Trifolium medium</name>
    <dbReference type="NCBI Taxonomy" id="97028"/>
    <lineage>
        <taxon>Eukaryota</taxon>
        <taxon>Viridiplantae</taxon>
        <taxon>Streptophyta</taxon>
        <taxon>Embryophyta</taxon>
        <taxon>Tracheophyta</taxon>
        <taxon>Spermatophyta</taxon>
        <taxon>Magnoliopsida</taxon>
        <taxon>eudicotyledons</taxon>
        <taxon>Gunneridae</taxon>
        <taxon>Pentapetalae</taxon>
        <taxon>rosids</taxon>
        <taxon>fabids</taxon>
        <taxon>Fabales</taxon>
        <taxon>Fabaceae</taxon>
        <taxon>Papilionoideae</taxon>
        <taxon>50 kb inversion clade</taxon>
        <taxon>NPAAA clade</taxon>
        <taxon>Hologalegina</taxon>
        <taxon>IRL clade</taxon>
        <taxon>Trifolieae</taxon>
        <taxon>Trifolium</taxon>
    </lineage>
</organism>
<sequence>METEQNMRSNKRKRKGMNRKRRRSPAAKKMEAVVPAMVVAGKGELLSSSS</sequence>
<feature type="compositionally biased region" description="Basic residues" evidence="1">
    <location>
        <begin position="9"/>
        <end position="26"/>
    </location>
</feature>
<name>A0A392UTI0_9FABA</name>
<feature type="non-terminal residue" evidence="2">
    <location>
        <position position="50"/>
    </location>
</feature>
<protein>
    <submittedName>
        <fullName evidence="2">Uncharacterized protein</fullName>
    </submittedName>
</protein>
<feature type="region of interest" description="Disordered" evidence="1">
    <location>
        <begin position="1"/>
        <end position="31"/>
    </location>
</feature>
<dbReference type="EMBL" id="LXQA010970471">
    <property type="protein sequence ID" value="MCI79286.1"/>
    <property type="molecule type" value="Genomic_DNA"/>
</dbReference>
<comment type="caution">
    <text evidence="2">The sequence shown here is derived from an EMBL/GenBank/DDBJ whole genome shotgun (WGS) entry which is preliminary data.</text>
</comment>
<accession>A0A392UTI0</accession>
<evidence type="ECO:0000313" key="2">
    <source>
        <dbReference type="EMBL" id="MCI79286.1"/>
    </source>
</evidence>
<dbReference type="Proteomes" id="UP000265520">
    <property type="component" value="Unassembled WGS sequence"/>
</dbReference>
<reference evidence="2 3" key="1">
    <citation type="journal article" date="2018" name="Front. Plant Sci.">
        <title>Red Clover (Trifolium pratense) and Zigzag Clover (T. medium) - A Picture of Genomic Similarities and Differences.</title>
        <authorList>
            <person name="Dluhosova J."/>
            <person name="Istvanek J."/>
            <person name="Nedelnik J."/>
            <person name="Repkova J."/>
        </authorList>
    </citation>
    <scope>NUCLEOTIDE SEQUENCE [LARGE SCALE GENOMIC DNA]</scope>
    <source>
        <strain evidence="3">cv. 10/8</strain>
        <tissue evidence="2">Leaf</tissue>
    </source>
</reference>
<evidence type="ECO:0000256" key="1">
    <source>
        <dbReference type="SAM" id="MobiDB-lite"/>
    </source>
</evidence>
<evidence type="ECO:0000313" key="3">
    <source>
        <dbReference type="Proteomes" id="UP000265520"/>
    </source>
</evidence>
<keyword evidence="3" id="KW-1185">Reference proteome</keyword>
<dbReference type="AlphaFoldDB" id="A0A392UTI0"/>